<dbReference type="AlphaFoldDB" id="A0A2T2Y797"/>
<name>A0A2T2Y797_9ENTR</name>
<gene>
    <name evidence="1" type="ORF">C8256_03995</name>
</gene>
<keyword evidence="2" id="KW-1185">Reference proteome</keyword>
<sequence length="60" mass="6811">MPVRDGGARLGFGSRIRRRPDKRSALRHGAVHCRRALRLSGLYTCVHLTFTPRFSSVFLT</sequence>
<reference evidence="1 2" key="1">
    <citation type="submission" date="2018-03" db="EMBL/GenBank/DDBJ databases">
        <title>First report of an OXA-48+CTX-M-M-producing Kluyvera ascorbata clone recovered from patients admitted in a University Hospital in Madrid, Spain.</title>
        <authorList>
            <person name="Hernandez-Garcia M."/>
            <person name="Leon-Sampedro R."/>
            <person name="Perez-Viso B."/>
            <person name="Morosini M.I."/>
            <person name="Lopez-Fresnena N."/>
            <person name="Coque T.M."/>
            <person name="Bonten M."/>
            <person name="Malhotra-Kumar S."/>
            <person name="Ruiz-Garbajosa P."/>
            <person name="Canton R."/>
        </authorList>
    </citation>
    <scope>NUCLEOTIDE SEQUENCE [LARGE SCALE GENOMIC DNA]</scope>
    <source>
        <strain evidence="1 2">KA2</strain>
    </source>
</reference>
<proteinExistence type="predicted"/>
<dbReference type="EMBL" id="PYHO01000002">
    <property type="protein sequence ID" value="PSR48412.1"/>
    <property type="molecule type" value="Genomic_DNA"/>
</dbReference>
<organism evidence="1 2">
    <name type="scientific">Kluyvera genomosp. 2</name>
    <dbReference type="NCBI Taxonomy" id="2774054"/>
    <lineage>
        <taxon>Bacteria</taxon>
        <taxon>Pseudomonadati</taxon>
        <taxon>Pseudomonadota</taxon>
        <taxon>Gammaproteobacteria</taxon>
        <taxon>Enterobacterales</taxon>
        <taxon>Enterobacteriaceae</taxon>
        <taxon>Kluyvera</taxon>
    </lineage>
</organism>
<comment type="caution">
    <text evidence="1">The sequence shown here is derived from an EMBL/GenBank/DDBJ whole genome shotgun (WGS) entry which is preliminary data.</text>
</comment>
<accession>A0A2T2Y797</accession>
<dbReference type="Proteomes" id="UP000240892">
    <property type="component" value="Unassembled WGS sequence"/>
</dbReference>
<protein>
    <submittedName>
        <fullName evidence="1">Uncharacterized protein</fullName>
    </submittedName>
</protein>
<evidence type="ECO:0000313" key="1">
    <source>
        <dbReference type="EMBL" id="PSR48412.1"/>
    </source>
</evidence>
<evidence type="ECO:0000313" key="2">
    <source>
        <dbReference type="Proteomes" id="UP000240892"/>
    </source>
</evidence>